<evidence type="ECO:0008006" key="3">
    <source>
        <dbReference type="Google" id="ProtNLM"/>
    </source>
</evidence>
<evidence type="ECO:0000313" key="2">
    <source>
        <dbReference type="Proteomes" id="UP000324285"/>
    </source>
</evidence>
<dbReference type="EMBL" id="CP038437">
    <property type="protein sequence ID" value="QEM82063.1"/>
    <property type="molecule type" value="Genomic_DNA"/>
</dbReference>
<evidence type="ECO:0000313" key="1">
    <source>
        <dbReference type="EMBL" id="QEM82063.1"/>
    </source>
</evidence>
<dbReference type="RefSeq" id="WP_149285073.1">
    <property type="nucleotide sequence ID" value="NZ_CP038437.2"/>
</dbReference>
<proteinExistence type="predicted"/>
<name>A0A5C1NHC6_9GAMM</name>
<protein>
    <recommendedName>
        <fullName evidence="3">Sulfotransferase domain-containing protein</fullName>
    </recommendedName>
</protein>
<dbReference type="KEGG" id="hbh:E4T21_11280"/>
<dbReference type="Proteomes" id="UP000324285">
    <property type="component" value="Chromosome"/>
</dbReference>
<accession>A0A5C1NHC6</accession>
<reference evidence="1" key="1">
    <citation type="submission" date="2021-02" db="EMBL/GenBank/DDBJ databases">
        <title>Strain Y2R2, a novel species of the genus Halomonas.</title>
        <authorList>
            <person name="Huang H."/>
        </authorList>
    </citation>
    <scope>NUCLEOTIDE SEQUENCE</scope>
    <source>
        <strain evidence="1">Y2R2</strain>
    </source>
</reference>
<keyword evidence="2" id="KW-1185">Reference proteome</keyword>
<sequence>MSQESLIYFRDTLSKYFYDIQLVGYIRPPASFIESAFQQVVKGGASDFNLNRLYPRYRRNFSRIENVFGQKNVSYWNFDTKSFPSGCVVTDFCSRLGIKINQNSIVKVNESLSLPAIKLLYTFRKFSSEINAKNLSIAEDHVLINALSDLKGPKIKFHSSLLRPVLRDNRSSAKWMENRLGYSLERPIDNTSLSIKSEESLLRIGKIPKRWLSEKLDAEYHKKWKQELTPKEIAEWMKLYREKLLLERR</sequence>
<organism evidence="1 2">
    <name type="scientific">Halomonas binhaiensis</name>
    <dbReference type="NCBI Taxonomy" id="2562282"/>
    <lineage>
        <taxon>Bacteria</taxon>
        <taxon>Pseudomonadati</taxon>
        <taxon>Pseudomonadota</taxon>
        <taxon>Gammaproteobacteria</taxon>
        <taxon>Oceanospirillales</taxon>
        <taxon>Halomonadaceae</taxon>
        <taxon>Halomonas</taxon>
    </lineage>
</organism>
<dbReference type="AlphaFoldDB" id="A0A5C1NHC6"/>
<dbReference type="OrthoDB" id="6174380at2"/>
<gene>
    <name evidence="1" type="ORF">E4T21_11280</name>
</gene>